<protein>
    <submittedName>
        <fullName evidence="1">Uncharacterized protein</fullName>
    </submittedName>
</protein>
<proteinExistence type="predicted"/>
<dbReference type="InParanoid" id="A0A1C4Y566"/>
<name>A0A1C4Y566_MICEC</name>
<sequence length="111" mass="11765">MVDLARALIAARLGDNYQAVTLHQRATGGDAWPRLPAEHRAAHLIDVTRAHLDLGDLQAAGRALLTADRIAPAEVRHRPAARAALTAVLRAGPTPADVTRLATTIGLARQC</sequence>
<keyword evidence="2" id="KW-1185">Reference proteome</keyword>
<gene>
    <name evidence="1" type="ORF">GA0070618_3578</name>
</gene>
<dbReference type="Proteomes" id="UP000198253">
    <property type="component" value="Chromosome I"/>
</dbReference>
<evidence type="ECO:0000313" key="1">
    <source>
        <dbReference type="EMBL" id="SCF15521.1"/>
    </source>
</evidence>
<reference evidence="2" key="1">
    <citation type="submission" date="2016-06" db="EMBL/GenBank/DDBJ databases">
        <authorList>
            <person name="Varghese N."/>
            <person name="Submissions Spin"/>
        </authorList>
    </citation>
    <scope>NUCLEOTIDE SEQUENCE [LARGE SCALE GENOMIC DNA]</scope>
    <source>
        <strain evidence="2">DSM 43816</strain>
    </source>
</reference>
<dbReference type="AlphaFoldDB" id="A0A1C4Y566"/>
<dbReference type="RefSeq" id="WP_231931353.1">
    <property type="nucleotide sequence ID" value="NZ_LT607413.1"/>
</dbReference>
<organism evidence="1 2">
    <name type="scientific">Micromonospora echinospora</name>
    <name type="common">Micromonospora purpurea</name>
    <dbReference type="NCBI Taxonomy" id="1877"/>
    <lineage>
        <taxon>Bacteria</taxon>
        <taxon>Bacillati</taxon>
        <taxon>Actinomycetota</taxon>
        <taxon>Actinomycetes</taxon>
        <taxon>Micromonosporales</taxon>
        <taxon>Micromonosporaceae</taxon>
        <taxon>Micromonospora</taxon>
    </lineage>
</organism>
<dbReference type="EMBL" id="LT607413">
    <property type="protein sequence ID" value="SCF15521.1"/>
    <property type="molecule type" value="Genomic_DNA"/>
</dbReference>
<accession>A0A1C4Y566</accession>
<evidence type="ECO:0000313" key="2">
    <source>
        <dbReference type="Proteomes" id="UP000198253"/>
    </source>
</evidence>